<evidence type="ECO:0000313" key="2">
    <source>
        <dbReference type="EMBL" id="OBR08292.1"/>
    </source>
</evidence>
<feature type="compositionally biased region" description="Polar residues" evidence="1">
    <location>
        <begin position="60"/>
        <end position="80"/>
    </location>
</feature>
<feature type="compositionally biased region" description="Low complexity" evidence="1">
    <location>
        <begin position="240"/>
        <end position="249"/>
    </location>
</feature>
<proteinExistence type="predicted"/>
<keyword evidence="3" id="KW-1185">Reference proteome</keyword>
<dbReference type="EMBL" id="LTAN01000005">
    <property type="protein sequence ID" value="OBR08292.1"/>
    <property type="molecule type" value="Genomic_DNA"/>
</dbReference>
<dbReference type="RefSeq" id="XP_018156810.1">
    <property type="nucleotide sequence ID" value="XM_018302032.1"/>
</dbReference>
<protein>
    <submittedName>
        <fullName evidence="2">Uncharacterized protein</fullName>
    </submittedName>
</protein>
<organism evidence="2 3">
    <name type="scientific">Colletotrichum higginsianum (strain IMI 349063)</name>
    <name type="common">Crucifer anthracnose fungus</name>
    <dbReference type="NCBI Taxonomy" id="759273"/>
    <lineage>
        <taxon>Eukaryota</taxon>
        <taxon>Fungi</taxon>
        <taxon>Dikarya</taxon>
        <taxon>Ascomycota</taxon>
        <taxon>Pezizomycotina</taxon>
        <taxon>Sordariomycetes</taxon>
        <taxon>Hypocreomycetidae</taxon>
        <taxon>Glomerellales</taxon>
        <taxon>Glomerellaceae</taxon>
        <taxon>Colletotrichum</taxon>
        <taxon>Colletotrichum destructivum species complex</taxon>
    </lineage>
</organism>
<dbReference type="GeneID" id="28866139"/>
<reference evidence="3" key="1">
    <citation type="journal article" date="2017" name="BMC Genomics">
        <title>Gapless genome assembly of Colletotrichum higginsianum reveals chromosome structure and association of transposable elements with secondary metabolite gene clusters.</title>
        <authorList>
            <person name="Dallery J.-F."/>
            <person name="Lapalu N."/>
            <person name="Zampounis A."/>
            <person name="Pigne S."/>
            <person name="Luyten I."/>
            <person name="Amselem J."/>
            <person name="Wittenberg A.H.J."/>
            <person name="Zhou S."/>
            <person name="de Queiroz M.V."/>
            <person name="Robin G.P."/>
            <person name="Auger A."/>
            <person name="Hainaut M."/>
            <person name="Henrissat B."/>
            <person name="Kim K.-T."/>
            <person name="Lee Y.-H."/>
            <person name="Lespinet O."/>
            <person name="Schwartz D.C."/>
            <person name="Thon M.R."/>
            <person name="O'Connell R.J."/>
        </authorList>
    </citation>
    <scope>NUCLEOTIDE SEQUENCE [LARGE SCALE GENOMIC DNA]</scope>
    <source>
        <strain evidence="3">IMI 349063</strain>
    </source>
</reference>
<feature type="compositionally biased region" description="Polar residues" evidence="1">
    <location>
        <begin position="159"/>
        <end position="176"/>
    </location>
</feature>
<dbReference type="AlphaFoldDB" id="A0A1B7Y8E5"/>
<comment type="caution">
    <text evidence="2">The sequence shown here is derived from an EMBL/GenBank/DDBJ whole genome shotgun (WGS) entry which is preliminary data.</text>
</comment>
<dbReference type="KEGG" id="chig:CH63R_07057"/>
<sequence>MPIVPGSRVVAGTWQKEKATPPPPTLDFFFIYPAFIIISRKTQANIIPKLDRHPPARTHTPLSHASKTKTTPSSPAVTTLSPVSPCTKPSTPPPSPSPRCPLHSFTRPASCARRSHRLTTPSMPHVVSSHVSRTNSTLTTLNSSCAPGRLLRTAKRRPASNTVTLPSTDPAASSVDTWPGPPPIAVVKLSVSMLSAAVCSAARICPPAATSAPVLLLPPRPGCALLASLGRLTMRMAPPAPPTATRAPLGSTATLYSPPSTSKRWSSPVRATVVWPLLSTRPLAAASPQTSHTYRLESSATVHSRLPSGVQAPAVTGAWCSQ</sequence>
<evidence type="ECO:0000256" key="1">
    <source>
        <dbReference type="SAM" id="MobiDB-lite"/>
    </source>
</evidence>
<dbReference type="VEuPathDB" id="FungiDB:CH63R_07057"/>
<name>A0A1B7Y8E5_COLHI</name>
<feature type="region of interest" description="Disordered" evidence="1">
    <location>
        <begin position="240"/>
        <end position="261"/>
    </location>
</feature>
<accession>A0A1B7Y8E5</accession>
<feature type="region of interest" description="Disordered" evidence="1">
    <location>
        <begin position="51"/>
        <end position="101"/>
    </location>
</feature>
<feature type="compositionally biased region" description="Polar residues" evidence="1">
    <location>
        <begin position="251"/>
        <end position="261"/>
    </location>
</feature>
<dbReference type="Proteomes" id="UP000092177">
    <property type="component" value="Chromosome 5"/>
</dbReference>
<feature type="region of interest" description="Disordered" evidence="1">
    <location>
        <begin position="157"/>
        <end position="176"/>
    </location>
</feature>
<gene>
    <name evidence="2" type="ORF">CH63R_07057</name>
</gene>
<feature type="compositionally biased region" description="Pro residues" evidence="1">
    <location>
        <begin position="90"/>
        <end position="99"/>
    </location>
</feature>
<evidence type="ECO:0000313" key="3">
    <source>
        <dbReference type="Proteomes" id="UP000092177"/>
    </source>
</evidence>